<evidence type="ECO:0000313" key="1">
    <source>
        <dbReference type="EMBL" id="QGU00210.1"/>
    </source>
</evidence>
<organism evidence="1 2">
    <name type="scientific">Candidatus Syntrophocurvum alkaliphilum</name>
    <dbReference type="NCBI Taxonomy" id="2293317"/>
    <lineage>
        <taxon>Bacteria</taxon>
        <taxon>Bacillati</taxon>
        <taxon>Bacillota</taxon>
        <taxon>Clostridia</taxon>
        <taxon>Eubacteriales</taxon>
        <taxon>Syntrophomonadaceae</taxon>
        <taxon>Candidatus Syntrophocurvum</taxon>
    </lineage>
</organism>
<keyword evidence="2" id="KW-1185">Reference proteome</keyword>
<accession>A0A6I6DDK3</accession>
<gene>
    <name evidence="1" type="ORF">SYNTR_1616</name>
</gene>
<dbReference type="RefSeq" id="WP_156204021.1">
    <property type="nucleotide sequence ID" value="NZ_CP046457.1"/>
</dbReference>
<sequence>MQIEKDESSILAYFSTSNRAQKALDELKKQGLVPEPGAAQIDKISQFSISENPKMNSPINNSLTLSAITLLSNESGEDGANPLLAAHDSASGIGNPNAGSAGGEAFMLTLVTYKENRQQAIQIIRKNRGKV</sequence>
<evidence type="ECO:0000313" key="2">
    <source>
        <dbReference type="Proteomes" id="UP000426444"/>
    </source>
</evidence>
<dbReference type="OrthoDB" id="1682554at2"/>
<proteinExistence type="predicted"/>
<dbReference type="EMBL" id="CP046457">
    <property type="protein sequence ID" value="QGU00210.1"/>
    <property type="molecule type" value="Genomic_DNA"/>
</dbReference>
<dbReference type="KEGG" id="salq:SYNTR_1616"/>
<dbReference type="AlphaFoldDB" id="A0A6I6DDK3"/>
<protein>
    <submittedName>
        <fullName evidence="1">Uncharacterized protein</fullName>
    </submittedName>
</protein>
<name>A0A6I6DDK3_9FIRM</name>
<dbReference type="Proteomes" id="UP000426444">
    <property type="component" value="Chromosome"/>
</dbReference>
<reference evidence="2" key="1">
    <citation type="journal article" date="2019" name="Microbiology">
        <title>Complete Genome Sequence of an Uncultured Bacterium of the Candidate Phylum Bipolaricaulota.</title>
        <authorList>
            <person name="Kadnikov V.V."/>
            <person name="Mardanov A.V."/>
            <person name="Beletsky A.V."/>
            <person name="Frank Y.A."/>
            <person name="Karnachuk O.V."/>
            <person name="Ravin N.V."/>
        </authorList>
    </citation>
    <scope>NUCLEOTIDE SEQUENCE [LARGE SCALE GENOMIC DNA]</scope>
</reference>